<evidence type="ECO:0000313" key="6">
    <source>
        <dbReference type="Proteomes" id="UP001235343"/>
    </source>
</evidence>
<evidence type="ECO:0000259" key="4">
    <source>
        <dbReference type="PROSITE" id="PS51462"/>
    </source>
</evidence>
<dbReference type="InterPro" id="IPR000086">
    <property type="entry name" value="NUDIX_hydrolase_dom"/>
</dbReference>
<gene>
    <name evidence="5" type="ORF">QQS35_11665</name>
</gene>
<dbReference type="InterPro" id="IPR015797">
    <property type="entry name" value="NUDIX_hydrolase-like_dom_sf"/>
</dbReference>
<sequence>MANYIADLRKDVGSRPIIMVGAGIMVFNSQGELLLQLRTDSNDWGLPGGAMELGESFEETAKRELLEETGLTTSKLDFVELLSGEHLYFKYPNDDEVYNVIALFKTNKVSGELQLLDGESHDLKYFSLKQLPEPIHKVTKIMIEAYYQSVHNARK</sequence>
<comment type="similarity">
    <text evidence="3">Belongs to the Nudix hydrolase family.</text>
</comment>
<feature type="domain" description="Nudix hydrolase" evidence="4">
    <location>
        <begin position="17"/>
        <end position="148"/>
    </location>
</feature>
<comment type="caution">
    <text evidence="5">The sequence shown here is derived from an EMBL/GenBank/DDBJ whole genome shotgun (WGS) entry which is preliminary data.</text>
</comment>
<evidence type="ECO:0000256" key="2">
    <source>
        <dbReference type="ARBA" id="ARBA00022801"/>
    </source>
</evidence>
<accession>A0ABT7L5H7</accession>
<protein>
    <submittedName>
        <fullName evidence="5">NUDIX hydrolase</fullName>
    </submittedName>
</protein>
<name>A0ABT7L5H7_9BACI</name>
<dbReference type="SUPFAM" id="SSF55811">
    <property type="entry name" value="Nudix"/>
    <property type="match status" value="1"/>
</dbReference>
<dbReference type="PRINTS" id="PR00502">
    <property type="entry name" value="NUDIXFAMILY"/>
</dbReference>
<evidence type="ECO:0000256" key="1">
    <source>
        <dbReference type="ARBA" id="ARBA00001946"/>
    </source>
</evidence>
<dbReference type="GO" id="GO:0016787">
    <property type="term" value="F:hydrolase activity"/>
    <property type="evidence" value="ECO:0007669"/>
    <property type="project" value="UniProtKB-KW"/>
</dbReference>
<proteinExistence type="inferred from homology"/>
<dbReference type="Pfam" id="PF00293">
    <property type="entry name" value="NUDIX"/>
    <property type="match status" value="1"/>
</dbReference>
<evidence type="ECO:0000313" key="5">
    <source>
        <dbReference type="EMBL" id="MDL4841109.1"/>
    </source>
</evidence>
<comment type="cofactor">
    <cofactor evidence="1">
        <name>Mg(2+)</name>
        <dbReference type="ChEBI" id="CHEBI:18420"/>
    </cofactor>
</comment>
<dbReference type="EMBL" id="JASTZU010000037">
    <property type="protein sequence ID" value="MDL4841109.1"/>
    <property type="molecule type" value="Genomic_DNA"/>
</dbReference>
<dbReference type="InterPro" id="IPR020084">
    <property type="entry name" value="NUDIX_hydrolase_CS"/>
</dbReference>
<reference evidence="5 6" key="1">
    <citation type="submission" date="2023-06" db="EMBL/GenBank/DDBJ databases">
        <title>Aquibacillus rhizosphaerae LR5S19.</title>
        <authorList>
            <person name="Sun J.-Q."/>
        </authorList>
    </citation>
    <scope>NUCLEOTIDE SEQUENCE [LARGE SCALE GENOMIC DNA]</scope>
    <source>
        <strain evidence="5 6">LR5S19</strain>
    </source>
</reference>
<dbReference type="Proteomes" id="UP001235343">
    <property type="component" value="Unassembled WGS sequence"/>
</dbReference>
<evidence type="ECO:0000256" key="3">
    <source>
        <dbReference type="RuleBase" id="RU003476"/>
    </source>
</evidence>
<dbReference type="CDD" id="cd04677">
    <property type="entry name" value="NUDIX_Hydrolase"/>
    <property type="match status" value="1"/>
</dbReference>
<dbReference type="PROSITE" id="PS51462">
    <property type="entry name" value="NUDIX"/>
    <property type="match status" value="1"/>
</dbReference>
<dbReference type="PANTHER" id="PTHR43046:SF2">
    <property type="entry name" value="8-OXO-DGTP DIPHOSPHATASE-RELATED"/>
    <property type="match status" value="1"/>
</dbReference>
<dbReference type="RefSeq" id="WP_285932314.1">
    <property type="nucleotide sequence ID" value="NZ_JASTZU010000037.1"/>
</dbReference>
<organism evidence="5 6">
    <name type="scientific">Aquibacillus rhizosphaerae</name>
    <dbReference type="NCBI Taxonomy" id="3051431"/>
    <lineage>
        <taxon>Bacteria</taxon>
        <taxon>Bacillati</taxon>
        <taxon>Bacillota</taxon>
        <taxon>Bacilli</taxon>
        <taxon>Bacillales</taxon>
        <taxon>Bacillaceae</taxon>
        <taxon>Aquibacillus</taxon>
    </lineage>
</organism>
<keyword evidence="6" id="KW-1185">Reference proteome</keyword>
<dbReference type="InterPro" id="IPR020476">
    <property type="entry name" value="Nudix_hydrolase"/>
</dbReference>
<dbReference type="PROSITE" id="PS00893">
    <property type="entry name" value="NUDIX_BOX"/>
    <property type="match status" value="1"/>
</dbReference>
<keyword evidence="2 3" id="KW-0378">Hydrolase</keyword>
<dbReference type="Gene3D" id="3.90.79.10">
    <property type="entry name" value="Nucleoside Triphosphate Pyrophosphohydrolase"/>
    <property type="match status" value="1"/>
</dbReference>
<dbReference type="PANTHER" id="PTHR43046">
    <property type="entry name" value="GDP-MANNOSE MANNOSYL HYDROLASE"/>
    <property type="match status" value="1"/>
</dbReference>